<evidence type="ECO:0000313" key="3">
    <source>
        <dbReference type="EMBL" id="AXC50148.1"/>
    </source>
</evidence>
<dbReference type="Proteomes" id="UP000252023">
    <property type="component" value="Chromosome"/>
</dbReference>
<dbReference type="InterPro" id="IPR024455">
    <property type="entry name" value="Phage_capsid"/>
</dbReference>
<dbReference type="NCBIfam" id="TIGR01554">
    <property type="entry name" value="major_cap_HK97"/>
    <property type="match status" value="1"/>
</dbReference>
<dbReference type="KEGG" id="pars:DRW48_10960"/>
<feature type="domain" description="Phage capsid-like C-terminal" evidence="2">
    <location>
        <begin position="101"/>
        <end position="386"/>
    </location>
</feature>
<keyword evidence="4" id="KW-1185">Reference proteome</keyword>
<organism evidence="3 4">
    <name type="scientific">Paracoccus suum</name>
    <dbReference type="NCBI Taxonomy" id="2259340"/>
    <lineage>
        <taxon>Bacteria</taxon>
        <taxon>Pseudomonadati</taxon>
        <taxon>Pseudomonadota</taxon>
        <taxon>Alphaproteobacteria</taxon>
        <taxon>Rhodobacterales</taxon>
        <taxon>Paracoccaceae</taxon>
        <taxon>Paracoccus</taxon>
    </lineage>
</organism>
<dbReference type="Gene3D" id="3.30.2400.10">
    <property type="entry name" value="Major capsid protein gp5"/>
    <property type="match status" value="1"/>
</dbReference>
<comment type="subcellular location">
    <subcellularLocation>
        <location evidence="1">Virion</location>
    </subcellularLocation>
</comment>
<evidence type="ECO:0000256" key="1">
    <source>
        <dbReference type="ARBA" id="ARBA00004328"/>
    </source>
</evidence>
<evidence type="ECO:0000313" key="4">
    <source>
        <dbReference type="Proteomes" id="UP000252023"/>
    </source>
</evidence>
<dbReference type="InterPro" id="IPR054612">
    <property type="entry name" value="Phage_capsid-like_C"/>
</dbReference>
<dbReference type="Gene3D" id="3.30.2320.10">
    <property type="entry name" value="hypothetical protein PF0899 domain"/>
    <property type="match status" value="1"/>
</dbReference>
<dbReference type="OrthoDB" id="9786516at2"/>
<dbReference type="AlphaFoldDB" id="A0A344PL93"/>
<name>A0A344PL93_9RHOB</name>
<gene>
    <name evidence="3" type="ORF">DRW48_10960</name>
</gene>
<sequence>MTEVKATAEADAPADLNEAVMGFVQELKTFRKNVNNRLQVQENRMTMFDRKTALRGRSPLASSAEAEAPHQKAFNAYVRSGDEDGLRGLTLEEKAISVADGGFLMPTVVAENVQSALRSATSIRALANVVQIDASSYDVLVETGDTGTAWTNDIAATAESANAGLARISIPLNELSAMPKASQRLLDDAAFDVEAWLSERIAERFGRAEAAAFMTGNGTDKPKGLLTQATATLYTEDPLKIGVTATTTPGDFDVADPMGKLIEVIYALGAGYRAHASFVMNSKVAARLRRQKDADGRFLWQDSVSAGEPSRLLGYPVVVSEDMPDPVGGGVALLFGDFRAGYTIVERPELRILRDPFSAKPHVLFYATKRVGGAVTDARAIKRLNFA</sequence>
<dbReference type="SUPFAM" id="SSF56563">
    <property type="entry name" value="Major capsid protein gp5"/>
    <property type="match status" value="1"/>
</dbReference>
<dbReference type="RefSeq" id="WP_114076467.1">
    <property type="nucleotide sequence ID" value="NZ_CP030918.1"/>
</dbReference>
<proteinExistence type="predicted"/>
<accession>A0A344PL93</accession>
<dbReference type="Pfam" id="PF05065">
    <property type="entry name" value="Phage_capsid"/>
    <property type="match status" value="1"/>
</dbReference>
<evidence type="ECO:0000259" key="2">
    <source>
        <dbReference type="Pfam" id="PF05065"/>
    </source>
</evidence>
<dbReference type="EMBL" id="CP030918">
    <property type="protein sequence ID" value="AXC50148.1"/>
    <property type="molecule type" value="Genomic_DNA"/>
</dbReference>
<protein>
    <submittedName>
        <fullName evidence="3">Phage major capsid protein</fullName>
    </submittedName>
</protein>
<reference evidence="4" key="1">
    <citation type="submission" date="2018-07" db="EMBL/GenBank/DDBJ databases">
        <title>Genome sequencing of Paracoccus sp. SC2-6.</title>
        <authorList>
            <person name="Heo J."/>
            <person name="Kim S.-J."/>
            <person name="Kwon S.-W."/>
        </authorList>
    </citation>
    <scope>NUCLEOTIDE SEQUENCE [LARGE SCALE GENOMIC DNA]</scope>
    <source>
        <strain evidence="4">SC2-6</strain>
    </source>
</reference>